<keyword evidence="3" id="KW-1185">Reference proteome</keyword>
<dbReference type="Gene3D" id="3.40.710.10">
    <property type="entry name" value="DD-peptidase/beta-lactamase superfamily"/>
    <property type="match status" value="1"/>
</dbReference>
<dbReference type="Proteomes" id="UP000238362">
    <property type="component" value="Unassembled WGS sequence"/>
</dbReference>
<gene>
    <name evidence="2" type="ORF">B0I33_108252</name>
</gene>
<feature type="domain" description="Beta-lactamase-related" evidence="1">
    <location>
        <begin position="16"/>
        <end position="257"/>
    </location>
</feature>
<dbReference type="AlphaFoldDB" id="A0A2T0LRN3"/>
<dbReference type="Pfam" id="PF00144">
    <property type="entry name" value="Beta-lactamase"/>
    <property type="match status" value="1"/>
</dbReference>
<dbReference type="InterPro" id="IPR001466">
    <property type="entry name" value="Beta-lactam-related"/>
</dbReference>
<sequence>MDSVRLIDQWPVDNAAAAVVSADGTVLGRHGDGARVFRLASVTKLFTAYTTLIAVEEGVVELDTPAGPEGATIRHLLAHTAGLAFDEHRVMAPPGQRRMYSNAGFEQLADALAEHSGIAFRDYQDEALFAPLRMTNTRLEGSPGAGAVSTLDDLVLFAAELQRPKLLSPDTLGTATEVAFPGVTGVLPGFGHQKPNDWGLGFEIRDGKSPHWTGSLSSPRTFGHFGQSGTFLWVDPDAGAACAALADRDFGPWAAEAWPAFTDAVLTELRGS</sequence>
<dbReference type="EMBL" id="PVNH01000008">
    <property type="protein sequence ID" value="PRX46105.1"/>
    <property type="molecule type" value="Genomic_DNA"/>
</dbReference>
<evidence type="ECO:0000313" key="2">
    <source>
        <dbReference type="EMBL" id="PRX46105.1"/>
    </source>
</evidence>
<dbReference type="PANTHER" id="PTHR43283:SF15">
    <property type="entry name" value="CONSERVED PROTEIN"/>
    <property type="match status" value="1"/>
</dbReference>
<name>A0A2T0LRN3_9PSEU</name>
<dbReference type="InterPro" id="IPR012338">
    <property type="entry name" value="Beta-lactam/transpept-like"/>
</dbReference>
<dbReference type="RefSeq" id="WP_106180417.1">
    <property type="nucleotide sequence ID" value="NZ_PVNH01000008.1"/>
</dbReference>
<accession>A0A2T0LRN3</accession>
<evidence type="ECO:0000313" key="3">
    <source>
        <dbReference type="Proteomes" id="UP000238362"/>
    </source>
</evidence>
<evidence type="ECO:0000259" key="1">
    <source>
        <dbReference type="Pfam" id="PF00144"/>
    </source>
</evidence>
<dbReference type="InterPro" id="IPR050789">
    <property type="entry name" value="Diverse_Enzym_Activities"/>
</dbReference>
<dbReference type="PANTHER" id="PTHR43283">
    <property type="entry name" value="BETA-LACTAMASE-RELATED"/>
    <property type="match status" value="1"/>
</dbReference>
<comment type="caution">
    <text evidence="2">The sequence shown here is derived from an EMBL/GenBank/DDBJ whole genome shotgun (WGS) entry which is preliminary data.</text>
</comment>
<reference evidence="2 3" key="1">
    <citation type="submission" date="2018-03" db="EMBL/GenBank/DDBJ databases">
        <title>Genomic Encyclopedia of Type Strains, Phase III (KMG-III): the genomes of soil and plant-associated and newly described type strains.</title>
        <authorList>
            <person name="Whitman W."/>
        </authorList>
    </citation>
    <scope>NUCLEOTIDE SEQUENCE [LARGE SCALE GENOMIC DNA]</scope>
    <source>
        <strain evidence="2 3">CGMCC 4.7125</strain>
    </source>
</reference>
<organism evidence="2 3">
    <name type="scientific">Prauserella shujinwangii</name>
    <dbReference type="NCBI Taxonomy" id="1453103"/>
    <lineage>
        <taxon>Bacteria</taxon>
        <taxon>Bacillati</taxon>
        <taxon>Actinomycetota</taxon>
        <taxon>Actinomycetes</taxon>
        <taxon>Pseudonocardiales</taxon>
        <taxon>Pseudonocardiaceae</taxon>
        <taxon>Prauserella</taxon>
    </lineage>
</organism>
<proteinExistence type="predicted"/>
<dbReference type="OrthoDB" id="3336932at2"/>
<dbReference type="SUPFAM" id="SSF56601">
    <property type="entry name" value="beta-lactamase/transpeptidase-like"/>
    <property type="match status" value="1"/>
</dbReference>
<protein>
    <submittedName>
        <fullName evidence="2">CubicO group peptidase (Beta-lactamase class C family)</fullName>
    </submittedName>
</protein>